<sequence>MLLRPVIKPGRILSICISSSTIKVYPVKISTRLTAGFTFLILLFVISSAFTFISLNTSRHEMNDIVSHRLKKVVVANEAGTALRNMLVQVRNMALFSDEKAIATEWERFEKSKTAYIQNRNKLKGMIMAENIPDEMKLLTTVLDNEKTALAVLETAAKKGRQKQLEGLPDYLTSVVRPPQQLLIASLNALTTIQTHQAEETAFRNNEHAIRVLKISGLIIFISIVSSVLVCLFIVRILMRQLGGEPAEAQKIAAAIAGGDLTTPVQLRHKDTTSLLASLDGMQADLRALVGQIKGAAGSVAQAADEISQGNSELSSRTEQQAAALQETAASMEEITATVRNNTTSAQHTAGVAREAAALSRNGREEVLRMSESMGEISHSAGKIRDITAVIEGIAFQTNILALNAAVEAARAGEEGRGFAVVAGEVRSLAQRSATAAKEIKALIEMAVTQVENGVSVADGTGQSIIRITGMVGELAEAMDEISLGSEEQMQGIAQVSIAVTQMDGVTQNNAALVEESSAASQSLSEQARALQNMVETFRI</sequence>
<keyword evidence="1" id="KW-0488">Methylation</keyword>
<evidence type="ECO:0000313" key="10">
    <source>
        <dbReference type="Proteomes" id="UP001195624"/>
    </source>
</evidence>
<keyword evidence="6" id="KW-0472">Membrane</keyword>
<dbReference type="PANTHER" id="PTHR43531">
    <property type="entry name" value="PROTEIN ICFG"/>
    <property type="match status" value="1"/>
</dbReference>
<dbReference type="Gene3D" id="1.10.287.950">
    <property type="entry name" value="Methyl-accepting chemotaxis protein"/>
    <property type="match status" value="1"/>
</dbReference>
<keyword evidence="3 5" id="KW-0807">Transducer</keyword>
<gene>
    <name evidence="8" type="ORF">J2125_004880</name>
    <name evidence="9" type="ORF">J2125_004886</name>
</gene>
<keyword evidence="6" id="KW-0812">Transmembrane</keyword>
<evidence type="ECO:0000256" key="6">
    <source>
        <dbReference type="SAM" id="Phobius"/>
    </source>
</evidence>
<evidence type="ECO:0000256" key="5">
    <source>
        <dbReference type="PROSITE-ProRule" id="PRU00284"/>
    </source>
</evidence>
<organism evidence="9 10">
    <name type="scientific">Winslowiella toletana</name>
    <dbReference type="NCBI Taxonomy" id="92490"/>
    <lineage>
        <taxon>Bacteria</taxon>
        <taxon>Pseudomonadati</taxon>
        <taxon>Pseudomonadota</taxon>
        <taxon>Gammaproteobacteria</taxon>
        <taxon>Enterobacterales</taxon>
        <taxon>Erwiniaceae</taxon>
        <taxon>Winslowiella</taxon>
    </lineage>
</organism>
<proteinExistence type="inferred from homology"/>
<dbReference type="Pfam" id="PF12729">
    <property type="entry name" value="4HB_MCP_1"/>
    <property type="match status" value="1"/>
</dbReference>
<dbReference type="SMART" id="SM00283">
    <property type="entry name" value="MA"/>
    <property type="match status" value="1"/>
</dbReference>
<feature type="transmembrane region" description="Helical" evidence="6">
    <location>
        <begin position="33"/>
        <end position="55"/>
    </location>
</feature>
<comment type="caution">
    <text evidence="9">The sequence shown here is derived from an EMBL/GenBank/DDBJ whole genome shotgun (WGS) entry which is preliminary data.</text>
</comment>
<dbReference type="SUPFAM" id="SSF58104">
    <property type="entry name" value="Methyl-accepting chemotaxis protein (MCP) signaling domain"/>
    <property type="match status" value="1"/>
</dbReference>
<comment type="similarity">
    <text evidence="4">Belongs to the methyl-accepting chemotaxis (MCP) protein family.</text>
</comment>
<dbReference type="InterPro" id="IPR004089">
    <property type="entry name" value="MCPsignal_dom"/>
</dbReference>
<dbReference type="Proteomes" id="UP001195624">
    <property type="component" value="Unassembled WGS sequence"/>
</dbReference>
<dbReference type="InterPro" id="IPR004090">
    <property type="entry name" value="Chemotax_Me-accpt_rcpt"/>
</dbReference>
<evidence type="ECO:0000313" key="8">
    <source>
        <dbReference type="EMBL" id="MBP2171584.1"/>
    </source>
</evidence>
<keyword evidence="6" id="KW-1133">Transmembrane helix</keyword>
<dbReference type="InterPro" id="IPR047347">
    <property type="entry name" value="YvaQ-like_sensor"/>
</dbReference>
<evidence type="ECO:0000256" key="4">
    <source>
        <dbReference type="ARBA" id="ARBA00029447"/>
    </source>
</evidence>
<dbReference type="Pfam" id="PF00015">
    <property type="entry name" value="MCPsignal"/>
    <property type="match status" value="1"/>
</dbReference>
<keyword evidence="2" id="KW-0145">Chemotaxis</keyword>
<reference evidence="9" key="3">
    <citation type="submission" date="2024-05" db="EMBL/GenBank/DDBJ databases">
        <title>Genome mining of underrepresented organisms for secondary metabolites.</title>
        <authorList>
            <person name="D'Agostino P.M."/>
        </authorList>
    </citation>
    <scope>NUCLEOTIDE SEQUENCE</scope>
    <source>
        <strain evidence="9">WS4403</strain>
    </source>
</reference>
<evidence type="ECO:0000256" key="1">
    <source>
        <dbReference type="ARBA" id="ARBA00022481"/>
    </source>
</evidence>
<reference evidence="10" key="2">
    <citation type="submission" date="2023-07" db="EMBL/GenBank/DDBJ databases">
        <title>Genome mining of underrepresented organisms for secondary metabolites.</title>
        <authorList>
            <person name="D'Agostino P.M."/>
        </authorList>
    </citation>
    <scope>NUCLEOTIDE SEQUENCE [LARGE SCALE GENOMIC DNA]</scope>
    <source>
        <strain evidence="8 10">WS4403</strain>
    </source>
</reference>
<dbReference type="EMBL" id="JAGGMQ010000002">
    <property type="protein sequence ID" value="MBP2171590.1"/>
    <property type="molecule type" value="Genomic_DNA"/>
</dbReference>
<evidence type="ECO:0000259" key="7">
    <source>
        <dbReference type="PROSITE" id="PS50111"/>
    </source>
</evidence>
<evidence type="ECO:0000256" key="3">
    <source>
        <dbReference type="ARBA" id="ARBA00023224"/>
    </source>
</evidence>
<evidence type="ECO:0000256" key="2">
    <source>
        <dbReference type="ARBA" id="ARBA00022500"/>
    </source>
</evidence>
<dbReference type="PRINTS" id="PR00260">
    <property type="entry name" value="CHEMTRNSDUCR"/>
</dbReference>
<dbReference type="PANTHER" id="PTHR43531:SF14">
    <property type="entry name" value="METHYL-ACCEPTING CHEMOTAXIS PROTEIN I-RELATED"/>
    <property type="match status" value="1"/>
</dbReference>
<dbReference type="CDD" id="cd11386">
    <property type="entry name" value="MCP_signal"/>
    <property type="match status" value="1"/>
</dbReference>
<protein>
    <submittedName>
        <fullName evidence="9">Methyl-accepting chemotaxis protein</fullName>
    </submittedName>
</protein>
<keyword evidence="10" id="KW-1185">Reference proteome</keyword>
<reference evidence="9 10" key="1">
    <citation type="submission" date="2021-03" db="EMBL/GenBank/DDBJ databases">
        <authorList>
            <person name="D'Agostino P."/>
            <person name="Huntemann M."/>
            <person name="Clum A."/>
            <person name="Spunde A."/>
            <person name="Palaniappan K."/>
            <person name="Ritter S."/>
            <person name="Mikhailova N."/>
            <person name="Chen I.-M."/>
            <person name="Stamatis D."/>
            <person name="Reddy T."/>
            <person name="O'Malley R."/>
            <person name="Daum C."/>
            <person name="Shapiro N."/>
            <person name="Ivanova N."/>
            <person name="Kyrpides N."/>
            <person name="Woyke T."/>
        </authorList>
    </citation>
    <scope>NUCLEOTIDE SEQUENCE</scope>
    <source>
        <strain evidence="9 10">WS4403</strain>
    </source>
</reference>
<dbReference type="CDD" id="cd19411">
    <property type="entry name" value="MCP2201-like_sensor"/>
    <property type="match status" value="1"/>
</dbReference>
<feature type="transmembrane region" description="Helical" evidence="6">
    <location>
        <begin position="218"/>
        <end position="239"/>
    </location>
</feature>
<dbReference type="InterPro" id="IPR051310">
    <property type="entry name" value="MCP_chemotaxis"/>
</dbReference>
<dbReference type="EMBL" id="JAGGMQ010000002">
    <property type="protein sequence ID" value="MBP2171584.1"/>
    <property type="molecule type" value="Genomic_DNA"/>
</dbReference>
<name>A0ABS4PG20_9GAMM</name>
<dbReference type="InterPro" id="IPR024478">
    <property type="entry name" value="HlyB_4HB_MCP"/>
</dbReference>
<evidence type="ECO:0000313" key="9">
    <source>
        <dbReference type="EMBL" id="MBP2171590.1"/>
    </source>
</evidence>
<accession>A0ABS4PG20</accession>
<feature type="domain" description="Methyl-accepting transducer" evidence="7">
    <location>
        <begin position="296"/>
        <end position="525"/>
    </location>
</feature>
<dbReference type="PROSITE" id="PS50111">
    <property type="entry name" value="CHEMOTAXIS_TRANSDUC_2"/>
    <property type="match status" value="1"/>
</dbReference>